<dbReference type="OrthoDB" id="4415835at2759"/>
<organism evidence="7 8">
    <name type="scientific">Aspergillus sclerotialis</name>
    <dbReference type="NCBI Taxonomy" id="2070753"/>
    <lineage>
        <taxon>Eukaryota</taxon>
        <taxon>Fungi</taxon>
        <taxon>Dikarya</taxon>
        <taxon>Ascomycota</taxon>
        <taxon>Pezizomycotina</taxon>
        <taxon>Eurotiomycetes</taxon>
        <taxon>Eurotiomycetidae</taxon>
        <taxon>Eurotiales</taxon>
        <taxon>Aspergillaceae</taxon>
        <taxon>Aspergillus</taxon>
        <taxon>Aspergillus subgen. Polypaecilum</taxon>
    </lineage>
</organism>
<dbReference type="CDD" id="cd01065">
    <property type="entry name" value="NAD_bind_Shikimate_DH"/>
    <property type="match status" value="1"/>
</dbReference>
<dbReference type="GO" id="GO:0003855">
    <property type="term" value="F:3-dehydroquinate dehydratase activity"/>
    <property type="evidence" value="ECO:0007669"/>
    <property type="project" value="InterPro"/>
</dbReference>
<dbReference type="InterPro" id="IPR006151">
    <property type="entry name" value="Shikm_DH/Glu-tRNA_Rdtase"/>
</dbReference>
<dbReference type="Pfam" id="PF18317">
    <property type="entry name" value="SDH_C"/>
    <property type="match status" value="1"/>
</dbReference>
<dbReference type="Pfam" id="PF08501">
    <property type="entry name" value="Shikimate_dh_N"/>
    <property type="match status" value="1"/>
</dbReference>
<protein>
    <submittedName>
        <fullName evidence="7">Pentafunctional AROM polypeptide</fullName>
    </submittedName>
</protein>
<gene>
    <name evidence="7" type="ORF">PHISCL_06430</name>
</gene>
<dbReference type="InterPro" id="IPR046346">
    <property type="entry name" value="Aminoacid_DH-like_N_sf"/>
</dbReference>
<dbReference type="SUPFAM" id="SSF51735">
    <property type="entry name" value="NAD(P)-binding Rossmann-fold domains"/>
    <property type="match status" value="1"/>
</dbReference>
<evidence type="ECO:0000256" key="2">
    <source>
        <dbReference type="ARBA" id="ARBA00009349"/>
    </source>
</evidence>
<name>A0A3A2ZDM9_9EURO</name>
<comment type="caution">
    <text evidence="7">The sequence shown here is derived from an EMBL/GenBank/DDBJ whole genome shotgun (WGS) entry which is preliminary data.</text>
</comment>
<dbReference type="GO" id="GO:0019632">
    <property type="term" value="P:shikimate metabolic process"/>
    <property type="evidence" value="ECO:0007669"/>
    <property type="project" value="TreeGrafter"/>
</dbReference>
<dbReference type="STRING" id="2070753.A0A3A2ZDM9"/>
<dbReference type="InterPro" id="IPR041121">
    <property type="entry name" value="SDH_C"/>
</dbReference>
<feature type="domain" description="SDH C-terminal" evidence="6">
    <location>
        <begin position="747"/>
        <end position="777"/>
    </location>
</feature>
<feature type="region of interest" description="Disordered" evidence="3">
    <location>
        <begin position="1"/>
        <end position="27"/>
    </location>
</feature>
<dbReference type="InterPro" id="IPR027417">
    <property type="entry name" value="P-loop_NTPase"/>
</dbReference>
<dbReference type="InterPro" id="IPR036291">
    <property type="entry name" value="NAD(P)-bd_dom_sf"/>
</dbReference>
<accession>A0A3A2ZDM9</accession>
<dbReference type="Gene3D" id="3.20.20.70">
    <property type="entry name" value="Aldolase class I"/>
    <property type="match status" value="1"/>
</dbReference>
<dbReference type="InterPro" id="IPR013708">
    <property type="entry name" value="Shikimate_DH-bd_N"/>
</dbReference>
<dbReference type="Pfam" id="PF01487">
    <property type="entry name" value="DHquinase_I"/>
    <property type="match status" value="1"/>
</dbReference>
<dbReference type="AlphaFoldDB" id="A0A3A2ZDM9"/>
<dbReference type="Proteomes" id="UP000266188">
    <property type="component" value="Unassembled WGS sequence"/>
</dbReference>
<evidence type="ECO:0000256" key="1">
    <source>
        <dbReference type="ARBA" id="ARBA00006477"/>
    </source>
</evidence>
<dbReference type="Pfam" id="PF01202">
    <property type="entry name" value="SKI"/>
    <property type="match status" value="1"/>
</dbReference>
<proteinExistence type="inferred from homology"/>
<dbReference type="InterPro" id="IPR013785">
    <property type="entry name" value="Aldolase_TIM"/>
</dbReference>
<feature type="compositionally biased region" description="Basic and acidic residues" evidence="3">
    <location>
        <begin position="49"/>
        <end position="61"/>
    </location>
</feature>
<dbReference type="PANTHER" id="PTHR21089">
    <property type="entry name" value="SHIKIMATE DEHYDROGENASE"/>
    <property type="match status" value="1"/>
</dbReference>
<evidence type="ECO:0000256" key="3">
    <source>
        <dbReference type="SAM" id="MobiDB-lite"/>
    </source>
</evidence>
<dbReference type="SUPFAM" id="SSF52540">
    <property type="entry name" value="P-loop containing nucleoside triphosphate hydrolases"/>
    <property type="match status" value="1"/>
</dbReference>
<dbReference type="SUPFAM" id="SSF53223">
    <property type="entry name" value="Aminoacid dehydrogenase-like, N-terminal domain"/>
    <property type="match status" value="1"/>
</dbReference>
<keyword evidence="8" id="KW-1185">Reference proteome</keyword>
<dbReference type="Pfam" id="PF01488">
    <property type="entry name" value="Shikimate_DH"/>
    <property type="match status" value="1"/>
</dbReference>
<dbReference type="GO" id="GO:0004764">
    <property type="term" value="F:shikimate 3-dehydrogenase (NADP+) activity"/>
    <property type="evidence" value="ECO:0007669"/>
    <property type="project" value="InterPro"/>
</dbReference>
<dbReference type="InterPro" id="IPR001381">
    <property type="entry name" value="DHquinase_I"/>
</dbReference>
<feature type="domain" description="Quinate/shikimate 5-dehydrogenase/glutamyl-tRNA reductase" evidence="4">
    <location>
        <begin position="610"/>
        <end position="654"/>
    </location>
</feature>
<dbReference type="InterPro" id="IPR031322">
    <property type="entry name" value="Shikimate/glucono_kinase"/>
</dbReference>
<feature type="region of interest" description="Disordered" evidence="3">
    <location>
        <begin position="42"/>
        <end position="63"/>
    </location>
</feature>
<dbReference type="Gene3D" id="3.40.50.10860">
    <property type="entry name" value="Leucine Dehydrogenase, chain A, domain 1"/>
    <property type="match status" value="1"/>
</dbReference>
<feature type="domain" description="Shikimate dehydrogenase substrate binding N-terminal" evidence="5">
    <location>
        <begin position="486"/>
        <end position="565"/>
    </location>
</feature>
<evidence type="ECO:0000259" key="4">
    <source>
        <dbReference type="Pfam" id="PF01488"/>
    </source>
</evidence>
<evidence type="ECO:0000259" key="5">
    <source>
        <dbReference type="Pfam" id="PF08501"/>
    </source>
</evidence>
<dbReference type="Gene3D" id="3.40.50.720">
    <property type="entry name" value="NAD(P)-binding Rossmann-like Domain"/>
    <property type="match status" value="1"/>
</dbReference>
<reference evidence="8" key="1">
    <citation type="submission" date="2017-02" db="EMBL/GenBank/DDBJ databases">
        <authorList>
            <person name="Tafer H."/>
            <person name="Lopandic K."/>
        </authorList>
    </citation>
    <scope>NUCLEOTIDE SEQUENCE [LARGE SCALE GENOMIC DNA]</scope>
    <source>
        <strain evidence="8">CBS 366.77</strain>
    </source>
</reference>
<dbReference type="Gene3D" id="3.40.50.300">
    <property type="entry name" value="P-loop containing nucleotide triphosphate hydrolases"/>
    <property type="match status" value="1"/>
</dbReference>
<dbReference type="PANTHER" id="PTHR21089:SF1">
    <property type="entry name" value="BIFUNCTIONAL 3-DEHYDROQUINATE DEHYDRATASE_SHIKIMATE DEHYDROGENASE, CHLOROPLASTIC"/>
    <property type="match status" value="1"/>
</dbReference>
<comment type="similarity">
    <text evidence="2">In the N-terminal section; belongs to the shikimate kinase family.</text>
</comment>
<evidence type="ECO:0000313" key="8">
    <source>
        <dbReference type="Proteomes" id="UP000266188"/>
    </source>
</evidence>
<dbReference type="GO" id="GO:0009423">
    <property type="term" value="P:chorismate biosynthetic process"/>
    <property type="evidence" value="ECO:0007669"/>
    <property type="project" value="TreeGrafter"/>
</dbReference>
<evidence type="ECO:0000259" key="6">
    <source>
        <dbReference type="Pfam" id="PF18317"/>
    </source>
</evidence>
<evidence type="ECO:0000313" key="7">
    <source>
        <dbReference type="EMBL" id="RJE21248.1"/>
    </source>
</evidence>
<dbReference type="EMBL" id="MVGC01000242">
    <property type="protein sequence ID" value="RJE21248.1"/>
    <property type="molecule type" value="Genomic_DNA"/>
</dbReference>
<dbReference type="InterPro" id="IPR022893">
    <property type="entry name" value="Shikimate_DH_fam"/>
</dbReference>
<sequence>MVIQESSSGDDPGQPFQCAPQASRKRSFRTMAALPERLVAETVRSEGSSTRERHPVSEEQSQRGYRGNESLILVGFFGVGKRTLGLIASVALRRELIDFDVLFAQRAGLAPADFIASHGTQVYRELEYKITVDILEHKRTGCVLVGFFKLPRTKEYKLLQNISKTNPVIHVRRDRNILLNAWRDQDDKFNQAYNLSSTMYAKCTNFDFFNTTQPDQDGPKAPLKLKQTEQDFTRFLSSLFGRPSCLLRSVDALSSSYTHSLQVPLHWLEDPKSDLAELDSGADAVSLVVDAEAEDMDSLACRISKHMSSLRRHTRAPIIFDIAHTAVFQSQHYWSLLEVGLRQAPDMITIPLDLPEDVFGSLNAARGHTKVIGIAHTSNSWSNIWNRASNMMYEKARSLRCDAMRITSASNSRIEDLDCIHSVHEANRASPLPVIGYNTMGRTSICFNPVLSPVVVFSLSQTGVTLRQAQEALYSGFFLSSKRFTIVGKSVSYSLSPAMHNAAYKACGMPHVYDSMSIPFSSIQRLLKEEDRGGLAVSLPYKTHILPFLSEMSLDAHHIGAVNTVVLERASGRDSPARTALKGYNTDYMGIWNCLERNLSPANSVRPATSALIIGAGGMARAAVYACYKAGIHNICIYNRTAQNADSLARYYSSLSKTVLDAPLSLSVLESLGASWPTQISQPTVIISCIPADGTGSNIPAISSIPDQWLHSRTGGVFIELSYKPFVTRFMKQMSAKASQGWIVVDGLEVLVEQGVAQFEIFTGRPAPKHVMRDAVRKVYTRAHGDQTEENYSS</sequence>
<comment type="similarity">
    <text evidence="1">In the 2nd section; belongs to the type-I 3-dehydroquinase family.</text>
</comment>